<evidence type="ECO:0000256" key="1">
    <source>
        <dbReference type="ARBA" id="ARBA00022448"/>
    </source>
</evidence>
<evidence type="ECO:0000256" key="2">
    <source>
        <dbReference type="ARBA" id="ARBA00022741"/>
    </source>
</evidence>
<protein>
    <submittedName>
        <fullName evidence="6">Iron-enterobactin transporter ATP-binding protein</fullName>
    </submittedName>
</protein>
<dbReference type="Pfam" id="PF00005">
    <property type="entry name" value="ABC_tran"/>
    <property type="match status" value="1"/>
</dbReference>
<gene>
    <name evidence="6" type="ORF">Aru02nite_65090</name>
</gene>
<keyword evidence="1" id="KW-0813">Transport</keyword>
<proteinExistence type="predicted"/>
<evidence type="ECO:0000313" key="6">
    <source>
        <dbReference type="EMBL" id="GID15620.1"/>
    </source>
</evidence>
<dbReference type="AlphaFoldDB" id="A0A8J3NG61"/>
<dbReference type="PANTHER" id="PTHR42794:SF1">
    <property type="entry name" value="HEMIN IMPORT ATP-BINDING PROTEIN HMUV"/>
    <property type="match status" value="1"/>
</dbReference>
<sequence>MTGPSLVAARGIGVRVGAARLLGDVDLDVPEGGWLTVIGPNGAGKSTLLRALAGLVPHEGTVTVAGEQVDRLHRRQRARLIALVPQNPVVPPGMSVLDYTLLGRTPYIAPLAVEGAADLAAAHAVLDRLDLTGFADRTLDTLSGGERQRVYLARALAQGARLLLLDEPTSALDIGHQQDVLELVDELRTAEHAPLTVLATMHELSVAGEYADRILLLAAGSVVATGTPDEVLTEELLAHHYRARVRVVPGERGPLVVPVRRR</sequence>
<dbReference type="InterPro" id="IPR003439">
    <property type="entry name" value="ABC_transporter-like_ATP-bd"/>
</dbReference>
<comment type="caution">
    <text evidence="6">The sequence shown here is derived from an EMBL/GenBank/DDBJ whole genome shotgun (WGS) entry which is preliminary data.</text>
</comment>
<dbReference type="Gene3D" id="3.40.50.300">
    <property type="entry name" value="P-loop containing nucleotide triphosphate hydrolases"/>
    <property type="match status" value="1"/>
</dbReference>
<dbReference type="InterPro" id="IPR027417">
    <property type="entry name" value="P-loop_NTPase"/>
</dbReference>
<dbReference type="InterPro" id="IPR003593">
    <property type="entry name" value="AAA+_ATPase"/>
</dbReference>
<evidence type="ECO:0000259" key="5">
    <source>
        <dbReference type="PROSITE" id="PS50893"/>
    </source>
</evidence>
<dbReference type="GO" id="GO:0016887">
    <property type="term" value="F:ATP hydrolysis activity"/>
    <property type="evidence" value="ECO:0007669"/>
    <property type="project" value="InterPro"/>
</dbReference>
<keyword evidence="2" id="KW-0547">Nucleotide-binding</keyword>
<dbReference type="SUPFAM" id="SSF52540">
    <property type="entry name" value="P-loop containing nucleoside triphosphate hydrolases"/>
    <property type="match status" value="1"/>
</dbReference>
<keyword evidence="7" id="KW-1185">Reference proteome</keyword>
<accession>A0A8J3NG61</accession>
<name>A0A8J3NG61_9ACTN</name>
<reference evidence="6" key="1">
    <citation type="submission" date="2021-01" db="EMBL/GenBank/DDBJ databases">
        <title>Whole genome shotgun sequence of Actinocatenispora rupis NBRC 107355.</title>
        <authorList>
            <person name="Komaki H."/>
            <person name="Tamura T."/>
        </authorList>
    </citation>
    <scope>NUCLEOTIDE SEQUENCE</scope>
    <source>
        <strain evidence="6">NBRC 107355</strain>
    </source>
</reference>
<dbReference type="EMBL" id="BOMB01000045">
    <property type="protein sequence ID" value="GID15620.1"/>
    <property type="molecule type" value="Genomic_DNA"/>
</dbReference>
<organism evidence="6 7">
    <name type="scientific">Actinocatenispora rupis</name>
    <dbReference type="NCBI Taxonomy" id="519421"/>
    <lineage>
        <taxon>Bacteria</taxon>
        <taxon>Bacillati</taxon>
        <taxon>Actinomycetota</taxon>
        <taxon>Actinomycetes</taxon>
        <taxon>Micromonosporales</taxon>
        <taxon>Micromonosporaceae</taxon>
        <taxon>Actinocatenispora</taxon>
    </lineage>
</organism>
<evidence type="ECO:0000313" key="7">
    <source>
        <dbReference type="Proteomes" id="UP000612808"/>
    </source>
</evidence>
<dbReference type="PANTHER" id="PTHR42794">
    <property type="entry name" value="HEMIN IMPORT ATP-BINDING PROTEIN HMUV"/>
    <property type="match status" value="1"/>
</dbReference>
<dbReference type="RefSeq" id="WP_203664006.1">
    <property type="nucleotide sequence ID" value="NZ_BAAAZM010000001.1"/>
</dbReference>
<dbReference type="CDD" id="cd03214">
    <property type="entry name" value="ABC_Iron-Siderophores_B12_Hemin"/>
    <property type="match status" value="1"/>
</dbReference>
<dbReference type="FunFam" id="3.40.50.300:FF:000134">
    <property type="entry name" value="Iron-enterobactin ABC transporter ATP-binding protein"/>
    <property type="match status" value="1"/>
</dbReference>
<evidence type="ECO:0000256" key="4">
    <source>
        <dbReference type="ARBA" id="ARBA00022967"/>
    </source>
</evidence>
<evidence type="ECO:0000256" key="3">
    <source>
        <dbReference type="ARBA" id="ARBA00022840"/>
    </source>
</evidence>
<dbReference type="Proteomes" id="UP000612808">
    <property type="component" value="Unassembled WGS sequence"/>
</dbReference>
<feature type="domain" description="ABC transporter" evidence="5">
    <location>
        <begin position="7"/>
        <end position="244"/>
    </location>
</feature>
<keyword evidence="4" id="KW-1278">Translocase</keyword>
<dbReference type="GO" id="GO:0005524">
    <property type="term" value="F:ATP binding"/>
    <property type="evidence" value="ECO:0007669"/>
    <property type="project" value="UniProtKB-KW"/>
</dbReference>
<keyword evidence="3 6" id="KW-0067">ATP-binding</keyword>
<dbReference type="SMART" id="SM00382">
    <property type="entry name" value="AAA"/>
    <property type="match status" value="1"/>
</dbReference>
<dbReference type="PROSITE" id="PS50893">
    <property type="entry name" value="ABC_TRANSPORTER_2"/>
    <property type="match status" value="1"/>
</dbReference>